<gene>
    <name evidence="1" type="ORF">M9H77_21574</name>
</gene>
<sequence length="276" mass="31206">MLNPLVMVNSGDFTTILHHRGVFVMNSRAQDANPISVLRDSCHRTPLRNRIPRAVGDAEFEVENKDNDGIWKDVNVNDLSGLDGRDVIGTETGKSKIDNTEKVEEQDYAETLVENDGAVQEGYESDEEHRLVDEEFQLFEGENIQVSDSDNACCDLESLNEFEGFESDGCEENAGNPNKVVKFRLEIDGENPQFQVDSAICGGKNCKWKIYGAPQLDESFHMRVIQPYTKLWDYVEELRSSDPKDQVRLKTFTDAKVISKVYSPFTDNPAHHQSHS</sequence>
<evidence type="ECO:0000313" key="2">
    <source>
        <dbReference type="Proteomes" id="UP001060085"/>
    </source>
</evidence>
<evidence type="ECO:0000313" key="1">
    <source>
        <dbReference type="EMBL" id="KAI5662251.1"/>
    </source>
</evidence>
<comment type="caution">
    <text evidence="1">The sequence shown here is derived from an EMBL/GenBank/DDBJ whole genome shotgun (WGS) entry which is preliminary data.</text>
</comment>
<accession>A0ACC0AS11</accession>
<name>A0ACC0AS11_CATRO</name>
<dbReference type="Proteomes" id="UP001060085">
    <property type="component" value="Linkage Group LG05"/>
</dbReference>
<protein>
    <submittedName>
        <fullName evidence="1">Uncharacterized protein</fullName>
    </submittedName>
</protein>
<organism evidence="1 2">
    <name type="scientific">Catharanthus roseus</name>
    <name type="common">Madagascar periwinkle</name>
    <name type="synonym">Vinca rosea</name>
    <dbReference type="NCBI Taxonomy" id="4058"/>
    <lineage>
        <taxon>Eukaryota</taxon>
        <taxon>Viridiplantae</taxon>
        <taxon>Streptophyta</taxon>
        <taxon>Embryophyta</taxon>
        <taxon>Tracheophyta</taxon>
        <taxon>Spermatophyta</taxon>
        <taxon>Magnoliopsida</taxon>
        <taxon>eudicotyledons</taxon>
        <taxon>Gunneridae</taxon>
        <taxon>Pentapetalae</taxon>
        <taxon>asterids</taxon>
        <taxon>lamiids</taxon>
        <taxon>Gentianales</taxon>
        <taxon>Apocynaceae</taxon>
        <taxon>Rauvolfioideae</taxon>
        <taxon>Vinceae</taxon>
        <taxon>Catharanthinae</taxon>
        <taxon>Catharanthus</taxon>
    </lineage>
</organism>
<keyword evidence="2" id="KW-1185">Reference proteome</keyword>
<dbReference type="EMBL" id="CM044705">
    <property type="protein sequence ID" value="KAI5662251.1"/>
    <property type="molecule type" value="Genomic_DNA"/>
</dbReference>
<reference evidence="2" key="1">
    <citation type="journal article" date="2023" name="Nat. Plants">
        <title>Single-cell RNA sequencing provides a high-resolution roadmap for understanding the multicellular compartmentation of specialized metabolism.</title>
        <authorList>
            <person name="Sun S."/>
            <person name="Shen X."/>
            <person name="Li Y."/>
            <person name="Li Y."/>
            <person name="Wang S."/>
            <person name="Li R."/>
            <person name="Zhang H."/>
            <person name="Shen G."/>
            <person name="Guo B."/>
            <person name="Wei J."/>
            <person name="Xu J."/>
            <person name="St-Pierre B."/>
            <person name="Chen S."/>
            <person name="Sun C."/>
        </authorList>
    </citation>
    <scope>NUCLEOTIDE SEQUENCE [LARGE SCALE GENOMIC DNA]</scope>
</reference>
<proteinExistence type="predicted"/>